<proteinExistence type="inferred from homology"/>
<evidence type="ECO:0000256" key="5">
    <source>
        <dbReference type="ARBA" id="ARBA00023002"/>
    </source>
</evidence>
<keyword evidence="3" id="KW-0285">Flavoprotein</keyword>
<dbReference type="EC" id="1.6.5.9" evidence="2"/>
<dbReference type="InterPro" id="IPR023753">
    <property type="entry name" value="FAD/NAD-binding_dom"/>
</dbReference>
<dbReference type="PRINTS" id="PR00368">
    <property type="entry name" value="FADPNR"/>
</dbReference>
<evidence type="ECO:0000256" key="7">
    <source>
        <dbReference type="ARBA" id="ARBA00047599"/>
    </source>
</evidence>
<evidence type="ECO:0000256" key="2">
    <source>
        <dbReference type="ARBA" id="ARBA00012637"/>
    </source>
</evidence>
<comment type="catalytic activity">
    <reaction evidence="7">
        <text>a quinone + NADH + H(+) = a quinol + NAD(+)</text>
        <dbReference type="Rhea" id="RHEA:46160"/>
        <dbReference type="ChEBI" id="CHEBI:15378"/>
        <dbReference type="ChEBI" id="CHEBI:24646"/>
        <dbReference type="ChEBI" id="CHEBI:57540"/>
        <dbReference type="ChEBI" id="CHEBI:57945"/>
        <dbReference type="ChEBI" id="CHEBI:132124"/>
        <dbReference type="EC" id="1.6.5.9"/>
    </reaction>
</comment>
<feature type="domain" description="FAD/NAD(P)-binding" evidence="8">
    <location>
        <begin position="10"/>
        <end position="268"/>
    </location>
</feature>
<dbReference type="AlphaFoldDB" id="A0A6C0KYE0"/>
<dbReference type="GO" id="GO:0005739">
    <property type="term" value="C:mitochondrion"/>
    <property type="evidence" value="ECO:0007669"/>
    <property type="project" value="TreeGrafter"/>
</dbReference>
<dbReference type="InterPro" id="IPR036188">
    <property type="entry name" value="FAD/NAD-bd_sf"/>
</dbReference>
<evidence type="ECO:0000256" key="3">
    <source>
        <dbReference type="ARBA" id="ARBA00022630"/>
    </source>
</evidence>
<reference evidence="9" key="1">
    <citation type="journal article" date="2020" name="Nature">
        <title>Giant virus diversity and host interactions through global metagenomics.</title>
        <authorList>
            <person name="Schulz F."/>
            <person name="Roux S."/>
            <person name="Paez-Espino D."/>
            <person name="Jungbluth S."/>
            <person name="Walsh D.A."/>
            <person name="Denef V.J."/>
            <person name="McMahon K.D."/>
            <person name="Konstantinidis K.T."/>
            <person name="Eloe-Fadrosh E.A."/>
            <person name="Kyrpides N.C."/>
            <person name="Woyke T."/>
        </authorList>
    </citation>
    <scope>NUCLEOTIDE SEQUENCE</scope>
    <source>
        <strain evidence="9">GVMAG-S-3300013286-35</strain>
    </source>
</reference>
<dbReference type="GO" id="GO:0050136">
    <property type="term" value="F:NADH dehydrogenase (quinone) (non-electrogenic) activity"/>
    <property type="evidence" value="ECO:0007669"/>
    <property type="project" value="UniProtKB-EC"/>
</dbReference>
<dbReference type="InterPro" id="IPR045024">
    <property type="entry name" value="NDH-2"/>
</dbReference>
<dbReference type="PANTHER" id="PTHR43706">
    <property type="entry name" value="NADH DEHYDROGENASE"/>
    <property type="match status" value="1"/>
</dbReference>
<evidence type="ECO:0000256" key="6">
    <source>
        <dbReference type="ARBA" id="ARBA00023027"/>
    </source>
</evidence>
<comment type="similarity">
    <text evidence="1">Belongs to the NADH dehydrogenase family.</text>
</comment>
<keyword evidence="5" id="KW-0560">Oxidoreductase</keyword>
<accession>A0A6C0KYE0</accession>
<dbReference type="Gene3D" id="3.50.50.100">
    <property type="match status" value="1"/>
</dbReference>
<dbReference type="PANTHER" id="PTHR43706:SF47">
    <property type="entry name" value="EXTERNAL NADH-UBIQUINONE OXIDOREDUCTASE 1, MITOCHONDRIAL-RELATED"/>
    <property type="match status" value="1"/>
</dbReference>
<protein>
    <recommendedName>
        <fullName evidence="2">NADH:ubiquinone reductase (non-electrogenic)</fullName>
        <ecNumber evidence="2">1.6.5.9</ecNumber>
    </recommendedName>
</protein>
<evidence type="ECO:0000256" key="4">
    <source>
        <dbReference type="ARBA" id="ARBA00022827"/>
    </source>
</evidence>
<dbReference type="Pfam" id="PF07992">
    <property type="entry name" value="Pyr_redox_2"/>
    <property type="match status" value="1"/>
</dbReference>
<evidence type="ECO:0000256" key="1">
    <source>
        <dbReference type="ARBA" id="ARBA00005272"/>
    </source>
</evidence>
<keyword evidence="6" id="KW-0520">NAD</keyword>
<evidence type="ECO:0000259" key="8">
    <source>
        <dbReference type="Pfam" id="PF07992"/>
    </source>
</evidence>
<keyword evidence="4" id="KW-0274">FAD</keyword>
<dbReference type="SUPFAM" id="SSF51905">
    <property type="entry name" value="FAD/NAD(P)-binding domain"/>
    <property type="match status" value="1"/>
</dbReference>
<evidence type="ECO:0000313" key="9">
    <source>
        <dbReference type="EMBL" id="QHU21687.1"/>
    </source>
</evidence>
<organism evidence="9">
    <name type="scientific">viral metagenome</name>
    <dbReference type="NCBI Taxonomy" id="1070528"/>
    <lineage>
        <taxon>unclassified sequences</taxon>
        <taxon>metagenomes</taxon>
        <taxon>organismal metagenomes</taxon>
    </lineage>
</organism>
<sequence>MFEQRKNKPNVLVIGYGWGSSAFVQGLDTNKYNVKVISTRPQRLNQPRMINDLAPSYSPPPYRIPIIQDECLALEDTKNQVVCKTQSHTYDYLVIATGSEVNDFGIPGIKENCLMLKTEEDLEKLNSALKTPKPITIAGAGPTGLELAFRLNSPTQPVTVLEASPTILPGFSPEMQSAITNLLEKKQIKVLLNQKIVGIDQTCWKTATGPIPINGPAIWTCGIRPTQFTRQLNLQPDSKLQVRPNVYALGDCIRGHGPPTAQNAKQQGQYLATLFNKDFKYDDYKFVEKGRVIDVTDRLIVDINGRITEFPGILRALFYKFIE</sequence>
<dbReference type="EMBL" id="MN740992">
    <property type="protein sequence ID" value="QHU21687.1"/>
    <property type="molecule type" value="Genomic_DNA"/>
</dbReference>
<name>A0A6C0KYE0_9ZZZZ</name>